<evidence type="ECO:0000256" key="4">
    <source>
        <dbReference type="ARBA" id="ARBA00023136"/>
    </source>
</evidence>
<evidence type="ECO:0000256" key="2">
    <source>
        <dbReference type="ARBA" id="ARBA00022692"/>
    </source>
</evidence>
<keyword evidence="4 5" id="KW-0472">Membrane</keyword>
<keyword evidence="3 5" id="KW-1133">Transmembrane helix</keyword>
<name>A0AA52EJS3_9PROT</name>
<keyword evidence="2 5" id="KW-0812">Transmembrane</keyword>
<feature type="domain" description="Fatty acid hydroxylase" evidence="6">
    <location>
        <begin position="85"/>
        <end position="216"/>
    </location>
</feature>
<dbReference type="InterPro" id="IPR006694">
    <property type="entry name" value="Fatty_acid_hydroxylase"/>
</dbReference>
<protein>
    <submittedName>
        <fullName evidence="7">Sterol desaturase family protein</fullName>
    </submittedName>
</protein>
<dbReference type="EMBL" id="CP123872">
    <property type="protein sequence ID" value="WND04090.1"/>
    <property type="molecule type" value="Genomic_DNA"/>
</dbReference>
<reference evidence="7" key="1">
    <citation type="submission" date="2023-04" db="EMBL/GenBank/DDBJ databases">
        <title>Complete genome sequence of Temperatibacter marinus.</title>
        <authorList>
            <person name="Rong J.-C."/>
            <person name="Yi M.-L."/>
            <person name="Zhao Q."/>
        </authorList>
    </citation>
    <scope>NUCLEOTIDE SEQUENCE</scope>
    <source>
        <strain evidence="7">NBRC 110045</strain>
    </source>
</reference>
<dbReference type="Pfam" id="PF04116">
    <property type="entry name" value="FA_hydroxylase"/>
    <property type="match status" value="1"/>
</dbReference>
<feature type="transmembrane region" description="Helical" evidence="5">
    <location>
        <begin position="156"/>
        <end position="175"/>
    </location>
</feature>
<keyword evidence="8" id="KW-1185">Reference proteome</keyword>
<feature type="transmembrane region" description="Helical" evidence="5">
    <location>
        <begin position="83"/>
        <end position="103"/>
    </location>
</feature>
<dbReference type="GO" id="GO:0016020">
    <property type="term" value="C:membrane"/>
    <property type="evidence" value="ECO:0007669"/>
    <property type="project" value="UniProtKB-SubCell"/>
</dbReference>
<dbReference type="AlphaFoldDB" id="A0AA52EJS3"/>
<dbReference type="Proteomes" id="UP001268683">
    <property type="component" value="Chromosome"/>
</dbReference>
<evidence type="ECO:0000256" key="3">
    <source>
        <dbReference type="ARBA" id="ARBA00022989"/>
    </source>
</evidence>
<accession>A0AA52EJS3</accession>
<sequence>MPTPLEVLMDPLSLILIALYFALMTLEALFSARPQPITPYWRTRSLIAYVIYFFVAVYLPMLWDPLLVDYQLFDLKHLSFELSLLISFLVFEFGLYFWHRLLHDSTFLWRTCHQLHHSAERVDIFGAFYFSPLDMVGFTFLGSFCMAFLIGVDPQVMTVFLIGGAFLNMFTHTAIKTPQWLGYFIQRPEGHSVHHGKGIHYKNFSEFSFVDMIFGTWENPKNYQEEQGFYHGASTRIPEMLVFKDVSKPKETE</sequence>
<evidence type="ECO:0000256" key="5">
    <source>
        <dbReference type="SAM" id="Phobius"/>
    </source>
</evidence>
<dbReference type="RefSeq" id="WP_310799954.1">
    <property type="nucleotide sequence ID" value="NZ_CP123872.1"/>
</dbReference>
<dbReference type="GO" id="GO:0005506">
    <property type="term" value="F:iron ion binding"/>
    <property type="evidence" value="ECO:0007669"/>
    <property type="project" value="InterPro"/>
</dbReference>
<comment type="subcellular location">
    <subcellularLocation>
        <location evidence="1">Membrane</location>
    </subcellularLocation>
</comment>
<organism evidence="7 8">
    <name type="scientific">Temperatibacter marinus</name>
    <dbReference type="NCBI Taxonomy" id="1456591"/>
    <lineage>
        <taxon>Bacteria</taxon>
        <taxon>Pseudomonadati</taxon>
        <taxon>Pseudomonadota</taxon>
        <taxon>Alphaproteobacteria</taxon>
        <taxon>Kordiimonadales</taxon>
        <taxon>Temperatibacteraceae</taxon>
        <taxon>Temperatibacter</taxon>
    </lineage>
</organism>
<feature type="transmembrane region" description="Helical" evidence="5">
    <location>
        <begin position="12"/>
        <end position="32"/>
    </location>
</feature>
<dbReference type="GO" id="GO:0016491">
    <property type="term" value="F:oxidoreductase activity"/>
    <property type="evidence" value="ECO:0007669"/>
    <property type="project" value="InterPro"/>
</dbReference>
<evidence type="ECO:0000259" key="6">
    <source>
        <dbReference type="Pfam" id="PF04116"/>
    </source>
</evidence>
<dbReference type="InterPro" id="IPR050307">
    <property type="entry name" value="Sterol_Desaturase_Related"/>
</dbReference>
<dbReference type="PANTHER" id="PTHR11863">
    <property type="entry name" value="STEROL DESATURASE"/>
    <property type="match status" value="1"/>
</dbReference>
<evidence type="ECO:0000256" key="1">
    <source>
        <dbReference type="ARBA" id="ARBA00004370"/>
    </source>
</evidence>
<dbReference type="KEGG" id="tmk:QGN29_06845"/>
<dbReference type="GO" id="GO:0008610">
    <property type="term" value="P:lipid biosynthetic process"/>
    <property type="evidence" value="ECO:0007669"/>
    <property type="project" value="InterPro"/>
</dbReference>
<proteinExistence type="predicted"/>
<gene>
    <name evidence="7" type="ORF">QGN29_06845</name>
</gene>
<evidence type="ECO:0000313" key="7">
    <source>
        <dbReference type="EMBL" id="WND04090.1"/>
    </source>
</evidence>
<evidence type="ECO:0000313" key="8">
    <source>
        <dbReference type="Proteomes" id="UP001268683"/>
    </source>
</evidence>
<feature type="transmembrane region" description="Helical" evidence="5">
    <location>
        <begin position="44"/>
        <end position="63"/>
    </location>
</feature>
<feature type="transmembrane region" description="Helical" evidence="5">
    <location>
        <begin position="124"/>
        <end position="150"/>
    </location>
</feature>